<dbReference type="FunFam" id="3.30.465.10:FF:000017">
    <property type="entry name" value="Xanthine dehydrogenase, FAD binding subunit"/>
    <property type="match status" value="1"/>
</dbReference>
<keyword evidence="1" id="KW-0285">Flavoprotein</keyword>
<evidence type="ECO:0000256" key="2">
    <source>
        <dbReference type="ARBA" id="ARBA00022827"/>
    </source>
</evidence>
<reference evidence="5 6" key="1">
    <citation type="submission" date="2018-03" db="EMBL/GenBank/DDBJ databases">
        <title>Genome sequencing of Simplicispira sp.</title>
        <authorList>
            <person name="Kim S.-J."/>
            <person name="Heo J."/>
            <person name="Kwon S.-W."/>
        </authorList>
    </citation>
    <scope>NUCLEOTIDE SEQUENCE [LARGE SCALE GENOMIC DNA]</scope>
    <source>
        <strain evidence="5 6">SC1-8</strain>
    </source>
</reference>
<dbReference type="Proteomes" id="UP000239326">
    <property type="component" value="Chromosome"/>
</dbReference>
<dbReference type="SUPFAM" id="SSF56176">
    <property type="entry name" value="FAD-binding/transporter-associated domain-like"/>
    <property type="match status" value="1"/>
</dbReference>
<evidence type="ECO:0000256" key="1">
    <source>
        <dbReference type="ARBA" id="ARBA00022630"/>
    </source>
</evidence>
<organism evidence="5 6">
    <name type="scientific">Simplicispira suum</name>
    <dbReference type="NCBI Taxonomy" id="2109915"/>
    <lineage>
        <taxon>Bacteria</taxon>
        <taxon>Pseudomonadati</taxon>
        <taxon>Pseudomonadota</taxon>
        <taxon>Betaproteobacteria</taxon>
        <taxon>Burkholderiales</taxon>
        <taxon>Comamonadaceae</taxon>
        <taxon>Simplicispira</taxon>
    </lineage>
</organism>
<dbReference type="EMBL" id="CP027669">
    <property type="protein sequence ID" value="AVO40218.1"/>
    <property type="molecule type" value="Genomic_DNA"/>
</dbReference>
<dbReference type="RefSeq" id="WP_106445211.1">
    <property type="nucleotide sequence ID" value="NZ_CP027669.1"/>
</dbReference>
<gene>
    <name evidence="5" type="ORF">C6571_01995</name>
</gene>
<proteinExistence type="predicted"/>
<dbReference type="SMART" id="SM01092">
    <property type="entry name" value="CO_deh_flav_C"/>
    <property type="match status" value="1"/>
</dbReference>
<dbReference type="Pfam" id="PF00941">
    <property type="entry name" value="FAD_binding_5"/>
    <property type="match status" value="1"/>
</dbReference>
<dbReference type="AlphaFoldDB" id="A0A2S0MWG0"/>
<accession>A0A2S0MWG0</accession>
<dbReference type="Gene3D" id="3.30.465.10">
    <property type="match status" value="1"/>
</dbReference>
<dbReference type="InterPro" id="IPR016169">
    <property type="entry name" value="FAD-bd_PCMH_sub2"/>
</dbReference>
<dbReference type="PANTHER" id="PTHR42659:SF2">
    <property type="entry name" value="XANTHINE DEHYDROGENASE SUBUNIT C-RELATED"/>
    <property type="match status" value="1"/>
</dbReference>
<feature type="domain" description="FAD-binding PCMH-type" evidence="4">
    <location>
        <begin position="1"/>
        <end position="168"/>
    </location>
</feature>
<dbReference type="OrthoDB" id="9793944at2"/>
<dbReference type="InterPro" id="IPR036683">
    <property type="entry name" value="CO_DH_flav_C_dom_sf"/>
</dbReference>
<dbReference type="Gene3D" id="3.30.390.50">
    <property type="entry name" value="CO dehydrogenase flavoprotein, C-terminal domain"/>
    <property type="match status" value="1"/>
</dbReference>
<name>A0A2S0MWG0_9BURK</name>
<dbReference type="InterPro" id="IPR002346">
    <property type="entry name" value="Mopterin_DH_FAD-bd"/>
</dbReference>
<dbReference type="InterPro" id="IPR016167">
    <property type="entry name" value="FAD-bd_PCMH_sub1"/>
</dbReference>
<dbReference type="GO" id="GO:0016491">
    <property type="term" value="F:oxidoreductase activity"/>
    <property type="evidence" value="ECO:0007669"/>
    <property type="project" value="UniProtKB-KW"/>
</dbReference>
<dbReference type="InterPro" id="IPR005107">
    <property type="entry name" value="CO_DH_flav_C"/>
</dbReference>
<keyword evidence="6" id="KW-1185">Reference proteome</keyword>
<dbReference type="PANTHER" id="PTHR42659">
    <property type="entry name" value="XANTHINE DEHYDROGENASE SUBUNIT C-RELATED"/>
    <property type="match status" value="1"/>
</dbReference>
<dbReference type="GO" id="GO:0071949">
    <property type="term" value="F:FAD binding"/>
    <property type="evidence" value="ECO:0007669"/>
    <property type="project" value="InterPro"/>
</dbReference>
<dbReference type="SUPFAM" id="SSF55447">
    <property type="entry name" value="CO dehydrogenase flavoprotein C-terminal domain-like"/>
    <property type="match status" value="1"/>
</dbReference>
<dbReference type="InterPro" id="IPR016166">
    <property type="entry name" value="FAD-bd_PCMH"/>
</dbReference>
<evidence type="ECO:0000313" key="6">
    <source>
        <dbReference type="Proteomes" id="UP000239326"/>
    </source>
</evidence>
<keyword evidence="3" id="KW-0560">Oxidoreductase</keyword>
<dbReference type="KEGG" id="simp:C6571_01995"/>
<dbReference type="Gene3D" id="3.30.43.10">
    <property type="entry name" value="Uridine Diphospho-n-acetylenolpyruvylglucosamine Reductase, domain 2"/>
    <property type="match status" value="1"/>
</dbReference>
<sequence length="265" mass="27485">MYAFTYEAPTSTAAAAAQAAAGARPLAGGQSLLPSLRLRLADPGQLVDLGRIPELAGIRKEGDHIVIGAMARHQQVADSAEVRAAIPALADLANHIGDRQVRARGTLGGSLANNDPAACYPSAALALGATIVTNQREIAADDFFVGMYTTALEEGELITAVRFPIPRKASYQKFRQGASRFALVGVFVAQTASGVRVAVTGAASSVFRQSALEAALNQSFTVASAAAVKVDVSDLGSDIHASPVYRAQLISVLTQRAVKEMASSP</sequence>
<dbReference type="InterPro" id="IPR051312">
    <property type="entry name" value="Diverse_Substr_Oxidored"/>
</dbReference>
<protein>
    <submittedName>
        <fullName evidence="5">Carbon monoxide dehydrogenase</fullName>
    </submittedName>
</protein>
<dbReference type="InterPro" id="IPR036318">
    <property type="entry name" value="FAD-bd_PCMH-like_sf"/>
</dbReference>
<keyword evidence="2" id="KW-0274">FAD</keyword>
<evidence type="ECO:0000259" key="4">
    <source>
        <dbReference type="PROSITE" id="PS51387"/>
    </source>
</evidence>
<evidence type="ECO:0000313" key="5">
    <source>
        <dbReference type="EMBL" id="AVO40218.1"/>
    </source>
</evidence>
<dbReference type="PROSITE" id="PS51387">
    <property type="entry name" value="FAD_PCMH"/>
    <property type="match status" value="1"/>
</dbReference>
<evidence type="ECO:0000256" key="3">
    <source>
        <dbReference type="ARBA" id="ARBA00023002"/>
    </source>
</evidence>